<dbReference type="SMART" id="SM00409">
    <property type="entry name" value="IG"/>
    <property type="match status" value="4"/>
</dbReference>
<dbReference type="GO" id="GO:0009986">
    <property type="term" value="C:cell surface"/>
    <property type="evidence" value="ECO:0007669"/>
    <property type="project" value="TreeGrafter"/>
</dbReference>
<evidence type="ECO:0000256" key="5">
    <source>
        <dbReference type="ARBA" id="ARBA00038222"/>
    </source>
</evidence>
<accession>A0A7N5JGW2</accession>
<name>A0A7N5JGW2_AILME</name>
<evidence type="ECO:0000313" key="9">
    <source>
        <dbReference type="Ensembl" id="ENSAMEP00000025300.1"/>
    </source>
</evidence>
<dbReference type="InterPro" id="IPR013783">
    <property type="entry name" value="Ig-like_fold"/>
</dbReference>
<dbReference type="SMART" id="SM00408">
    <property type="entry name" value="IGc2"/>
    <property type="match status" value="4"/>
</dbReference>
<dbReference type="GO" id="GO:0007157">
    <property type="term" value="P:heterophilic cell-cell adhesion via plasma membrane cell adhesion molecules"/>
    <property type="evidence" value="ECO:0007669"/>
    <property type="project" value="TreeGrafter"/>
</dbReference>
<keyword evidence="7" id="KW-0812">Transmembrane</keyword>
<reference evidence="9" key="3">
    <citation type="submission" date="2025-09" db="UniProtKB">
        <authorList>
            <consortium name="Ensembl"/>
        </authorList>
    </citation>
    <scope>IDENTIFICATION</scope>
</reference>
<keyword evidence="3" id="KW-0325">Glycoprotein</keyword>
<dbReference type="InParanoid" id="A0A7N5JGW2"/>
<feature type="domain" description="Ig-like" evidence="8">
    <location>
        <begin position="62"/>
        <end position="147"/>
    </location>
</feature>
<organism evidence="9 10">
    <name type="scientific">Ailuropoda melanoleuca</name>
    <name type="common">Giant panda</name>
    <dbReference type="NCBI Taxonomy" id="9646"/>
    <lineage>
        <taxon>Eukaryota</taxon>
        <taxon>Metazoa</taxon>
        <taxon>Chordata</taxon>
        <taxon>Craniata</taxon>
        <taxon>Vertebrata</taxon>
        <taxon>Euteleostomi</taxon>
        <taxon>Mammalia</taxon>
        <taxon>Eutheria</taxon>
        <taxon>Laurasiatheria</taxon>
        <taxon>Carnivora</taxon>
        <taxon>Caniformia</taxon>
        <taxon>Ursidae</taxon>
        <taxon>Ailuropoda</taxon>
    </lineage>
</organism>
<keyword evidence="2" id="KW-1015">Disulfide bond</keyword>
<dbReference type="Pfam" id="PF13927">
    <property type="entry name" value="Ig_3"/>
    <property type="match status" value="4"/>
</dbReference>
<dbReference type="Gene3D" id="2.60.40.10">
    <property type="entry name" value="Immunoglobulins"/>
    <property type="match status" value="4"/>
</dbReference>
<keyword evidence="4" id="KW-0393">Immunoglobulin domain</keyword>
<dbReference type="GeneTree" id="ENSGT01100000263479"/>
<evidence type="ECO:0000256" key="1">
    <source>
        <dbReference type="ARBA" id="ARBA00022729"/>
    </source>
</evidence>
<dbReference type="AlphaFoldDB" id="A0A7N5JGW2"/>
<evidence type="ECO:0000256" key="2">
    <source>
        <dbReference type="ARBA" id="ARBA00023157"/>
    </source>
</evidence>
<dbReference type="FunFam" id="2.60.40.10:FF:000244">
    <property type="entry name" value="carcinoembryonic antigen-related cell adhesion molecule 16"/>
    <property type="match status" value="1"/>
</dbReference>
<comment type="similarity">
    <text evidence="5">Belongs to the immunoglobulin superfamily. CEA family.</text>
</comment>
<gene>
    <name evidence="9" type="primary">CEACAM20</name>
</gene>
<dbReference type="InterPro" id="IPR036179">
    <property type="entry name" value="Ig-like_dom_sf"/>
</dbReference>
<evidence type="ECO:0000256" key="4">
    <source>
        <dbReference type="ARBA" id="ARBA00023319"/>
    </source>
</evidence>
<dbReference type="PANTHER" id="PTHR44337">
    <property type="entry name" value="CARCINOEMBRYONIC ANTIGEN-RELATED CELL ADHESION MOLECULE 8"/>
    <property type="match status" value="1"/>
</dbReference>
<reference evidence="9 10" key="1">
    <citation type="journal article" date="2010" name="Nature">
        <title>The sequence and de novo assembly of the giant panda genome.</title>
        <authorList>
            <person name="Li R."/>
            <person name="Fan W."/>
            <person name="Tian G."/>
            <person name="Zhu H."/>
            <person name="He L."/>
            <person name="Cai J."/>
            <person name="Huang Q."/>
            <person name="Cai Q."/>
            <person name="Li B."/>
            <person name="Bai Y."/>
            <person name="Zhang Z."/>
            <person name="Zhang Y."/>
            <person name="Wang W."/>
            <person name="Li J."/>
            <person name="Wei F."/>
            <person name="Li H."/>
            <person name="Jian M."/>
            <person name="Li J."/>
            <person name="Zhang Z."/>
            <person name="Nielsen R."/>
            <person name="Li D."/>
            <person name="Gu W."/>
            <person name="Yang Z."/>
            <person name="Xuan Z."/>
            <person name="Ryder O.A."/>
            <person name="Leung F.C."/>
            <person name="Zhou Y."/>
            <person name="Cao J."/>
            <person name="Sun X."/>
            <person name="Fu Y."/>
            <person name="Fang X."/>
            <person name="Guo X."/>
            <person name="Wang B."/>
            <person name="Hou R."/>
            <person name="Shen F."/>
            <person name="Mu B."/>
            <person name="Ni P."/>
            <person name="Lin R."/>
            <person name="Qian W."/>
            <person name="Wang G."/>
            <person name="Yu C."/>
            <person name="Nie W."/>
            <person name="Wang J."/>
            <person name="Wu Z."/>
            <person name="Liang H."/>
            <person name="Min J."/>
            <person name="Wu Q."/>
            <person name="Cheng S."/>
            <person name="Ruan J."/>
            <person name="Wang M."/>
            <person name="Shi Z."/>
            <person name="Wen M."/>
            <person name="Liu B."/>
            <person name="Ren X."/>
            <person name="Zheng H."/>
            <person name="Dong D."/>
            <person name="Cook K."/>
            <person name="Shan G."/>
            <person name="Zhang H."/>
            <person name="Kosiol C."/>
            <person name="Xie X."/>
            <person name="Lu Z."/>
            <person name="Zheng H."/>
            <person name="Li Y."/>
            <person name="Steiner C.C."/>
            <person name="Lam T.T."/>
            <person name="Lin S."/>
            <person name="Zhang Q."/>
            <person name="Li G."/>
            <person name="Tian J."/>
            <person name="Gong T."/>
            <person name="Liu H."/>
            <person name="Zhang D."/>
            <person name="Fang L."/>
            <person name="Ye C."/>
            <person name="Zhang J."/>
            <person name="Hu W."/>
            <person name="Xu A."/>
            <person name="Ren Y."/>
            <person name="Zhang G."/>
            <person name="Bruford M.W."/>
            <person name="Li Q."/>
            <person name="Ma L."/>
            <person name="Guo Y."/>
            <person name="An N."/>
            <person name="Hu Y."/>
            <person name="Zheng Y."/>
            <person name="Shi Y."/>
            <person name="Li Z."/>
            <person name="Liu Q."/>
            <person name="Chen Y."/>
            <person name="Zhao J."/>
            <person name="Qu N."/>
            <person name="Zhao S."/>
            <person name="Tian F."/>
            <person name="Wang X."/>
            <person name="Wang H."/>
            <person name="Xu L."/>
            <person name="Liu X."/>
            <person name="Vinar T."/>
            <person name="Wang Y."/>
            <person name="Lam T.W."/>
            <person name="Yiu S.M."/>
            <person name="Liu S."/>
            <person name="Zhang H."/>
            <person name="Li D."/>
            <person name="Huang Y."/>
            <person name="Wang X."/>
            <person name="Yang G."/>
            <person name="Jiang Z."/>
            <person name="Wang J."/>
            <person name="Qin N."/>
            <person name="Li L."/>
            <person name="Li J."/>
            <person name="Bolund L."/>
            <person name="Kristiansen K."/>
            <person name="Wong G.K."/>
            <person name="Olson M."/>
            <person name="Zhang X."/>
            <person name="Li S."/>
            <person name="Yang H."/>
            <person name="Wang J."/>
            <person name="Wang J."/>
        </authorList>
    </citation>
    <scope>NUCLEOTIDE SEQUENCE [LARGE SCALE GENOMIC DNA]</scope>
</reference>
<feature type="transmembrane region" description="Helical" evidence="7">
    <location>
        <begin position="439"/>
        <end position="462"/>
    </location>
</feature>
<dbReference type="SUPFAM" id="SSF48726">
    <property type="entry name" value="Immunoglobulin"/>
    <property type="match status" value="4"/>
</dbReference>
<dbReference type="PANTHER" id="PTHR44337:SF20">
    <property type="entry name" value="CARCINOEMBRYONIC ANTIGEN-RELATED CELL ADHESION MOLECULE 5-RELATED"/>
    <property type="match status" value="1"/>
</dbReference>
<dbReference type="InterPro" id="IPR007110">
    <property type="entry name" value="Ig-like_dom"/>
</dbReference>
<reference evidence="9" key="2">
    <citation type="submission" date="2025-08" db="UniProtKB">
        <authorList>
            <consortium name="Ensembl"/>
        </authorList>
    </citation>
    <scope>IDENTIFICATION</scope>
</reference>
<evidence type="ECO:0000313" key="10">
    <source>
        <dbReference type="Proteomes" id="UP000008912"/>
    </source>
</evidence>
<protein>
    <submittedName>
        <fullName evidence="9">CEA cell adhesion molecule 20</fullName>
    </submittedName>
</protein>
<keyword evidence="10" id="KW-1185">Reference proteome</keyword>
<feature type="region of interest" description="Disordered" evidence="6">
    <location>
        <begin position="471"/>
        <end position="560"/>
    </location>
</feature>
<sequence length="594" mass="64322">MCKPGHAGQVPGPMGLADLWGHHWAGILLAASLLTMWSPPAAAQLTLAAGPLNITQELLARPTISISQDTAIEQRGQVTLSCDTKNANVTIHWFANDIPLVFHERMLLSTDGKKLTILTVRREDSGTYKCKAEGFHQVQSSDPTFLTVNYGPDPFEIKLDSGVSSGEVVEVLEGSTVTFSVETQSYPPAVHSWFLNNTSAPFSTTRTFTIQAMSTEHEGVYRCLASNTATHLLRLGALEVRVLEMLTKPSVVSPSLNLVENASSVTLTCQTSHKGAGVLWFLRGQALLPSQHLVLSADNRSLVIHGLQRDDTGPYECEVWNWGSQARSEPLTLTISYGPDQMAITSRAASGVVSTIKAELNSSLTLQCQAESQPGAKFHWTIEHSTTVYMGEQLIIGALTWEHQGIYNCTASNPLTQLARSASVLVRVVAPRSSLSARVIAGIAVGALTVAVLSAGLGCFVCKRNARRFSRKKAEDPIQEGATPTSVEAPRAESCSTPGWPSLSLDWPRPMYATSPEPQGQVGVKKGLPPDPPEQFYEKDPPSTTPRNYSHGPRKPLPKVALDPLVPTLPKGNIESNYEVLVNPEHNLYCQINP</sequence>
<feature type="domain" description="Ig-like" evidence="8">
    <location>
        <begin position="339"/>
        <end position="425"/>
    </location>
</feature>
<dbReference type="InterPro" id="IPR003599">
    <property type="entry name" value="Ig_sub"/>
</dbReference>
<evidence type="ECO:0000256" key="3">
    <source>
        <dbReference type="ARBA" id="ARBA00023180"/>
    </source>
</evidence>
<evidence type="ECO:0000259" key="8">
    <source>
        <dbReference type="PROSITE" id="PS50835"/>
    </source>
</evidence>
<feature type="domain" description="Ig-like" evidence="8">
    <location>
        <begin position="152"/>
        <end position="234"/>
    </location>
</feature>
<proteinExistence type="inferred from homology"/>
<keyword evidence="1" id="KW-0732">Signal</keyword>
<feature type="domain" description="Ig-like" evidence="8">
    <location>
        <begin position="249"/>
        <end position="334"/>
    </location>
</feature>
<evidence type="ECO:0000256" key="6">
    <source>
        <dbReference type="SAM" id="MobiDB-lite"/>
    </source>
</evidence>
<keyword evidence="7" id="KW-0472">Membrane</keyword>
<dbReference type="Ensembl" id="ENSAMET00000039650.1">
    <property type="protein sequence ID" value="ENSAMEP00000025300.1"/>
    <property type="gene ID" value="ENSAMEG00000012899.2"/>
</dbReference>
<dbReference type="InterPro" id="IPR052598">
    <property type="entry name" value="IgSF_CEA-related"/>
</dbReference>
<keyword evidence="7" id="KW-1133">Transmembrane helix</keyword>
<evidence type="ECO:0000256" key="7">
    <source>
        <dbReference type="SAM" id="Phobius"/>
    </source>
</evidence>
<dbReference type="InterPro" id="IPR003598">
    <property type="entry name" value="Ig_sub2"/>
</dbReference>
<dbReference type="Proteomes" id="UP000008912">
    <property type="component" value="Unassembled WGS sequence"/>
</dbReference>
<dbReference type="PROSITE" id="PS50835">
    <property type="entry name" value="IG_LIKE"/>
    <property type="match status" value="4"/>
</dbReference>